<dbReference type="PANTHER" id="PTHR14695:SF4">
    <property type="entry name" value="PROTEIN NESSUN DORMA"/>
    <property type="match status" value="1"/>
</dbReference>
<sequence>MDQVITYDKSLQQRLQEYLDVYSSSKIGTVNQIRKEWGYYLEFSLDPNGWQAIWKIPRISCENLKIPFPTIVLVYIEDVSFNDLSAVAKIIAVQDDISLPEKHFVPLMQLWPTKDQDKTVALNMQNTSNSLDMYRFFYTNIFMPWDYDDDNSDWLQMHLETRLRLYYDMKNGVIPRSVAEHIRSLLTDARKLHARREQIELDLSDIDEENTNDERIQTLMDLNVQIIQIKSEVELLENPVTRNVIIKRSKDLTPEKKISKPQFWLVFEEGKIDEYFEFLNKVKMFHPNETFKFSPRLSTVLETFQANDTVILSKSLHSIRSVSGLENGGCLKGIYDKENTTLSLLNEDVILDFMGQNVVLENITINAACSQCAILVRAGKTVLKHCKLIGDNHSSTHQGIIVLKGAQLELVNCELSGFCTAIVGNSGSNISIANTEIFDVNYGVKIYDYCTFKAENCTFHDCKEYGLCVETNKTLDQKVGNFEVLQIIPDVSIKDLNGKNNTKGNVLINQKTKITPMTDLFSNPKNDPTIKHNSETSEDDVDMNDGDVTIIERNVDMIEKAATI</sequence>
<keyword evidence="7" id="KW-1185">Reference proteome</keyword>
<gene>
    <name evidence="8" type="primary">LOC108561033</name>
</gene>
<dbReference type="SUPFAM" id="SSF51126">
    <property type="entry name" value="Pectin lyase-like"/>
    <property type="match status" value="1"/>
</dbReference>
<evidence type="ECO:0000313" key="8">
    <source>
        <dbReference type="RefSeq" id="XP_017774290.1"/>
    </source>
</evidence>
<dbReference type="PANTHER" id="PTHR14695">
    <property type="entry name" value="SHC SH2-DOMAIN BINDING PROTEIN 1-RELATED"/>
    <property type="match status" value="1"/>
</dbReference>
<keyword evidence="3" id="KW-0206">Cytoskeleton</keyword>
<accession>A0ABM1MI90</accession>
<feature type="region of interest" description="Disordered" evidence="4">
    <location>
        <begin position="519"/>
        <end position="543"/>
    </location>
</feature>
<proteinExistence type="predicted"/>
<evidence type="ECO:0000256" key="4">
    <source>
        <dbReference type="SAM" id="MobiDB-lite"/>
    </source>
</evidence>
<dbReference type="InterPro" id="IPR057508">
    <property type="entry name" value="SHCBP-like_N"/>
</dbReference>
<dbReference type="InterPro" id="IPR011050">
    <property type="entry name" value="Pectin_lyase_fold/virulence"/>
</dbReference>
<evidence type="ECO:0000259" key="6">
    <source>
        <dbReference type="Pfam" id="PF23762"/>
    </source>
</evidence>
<feature type="domain" description="Right handed beta helix" evidence="5">
    <location>
        <begin position="355"/>
        <end position="474"/>
    </location>
</feature>
<dbReference type="InterPro" id="IPR045140">
    <property type="entry name" value="SHCBP1-like"/>
</dbReference>
<dbReference type="Pfam" id="PF23762">
    <property type="entry name" value="SHCBP_N"/>
    <property type="match status" value="1"/>
</dbReference>
<evidence type="ECO:0000256" key="1">
    <source>
        <dbReference type="ARBA" id="ARBA00004186"/>
    </source>
</evidence>
<dbReference type="GeneID" id="108561033"/>
<feature type="domain" description="SHC SH2" evidence="6">
    <location>
        <begin position="13"/>
        <end position="242"/>
    </location>
</feature>
<dbReference type="Pfam" id="PF13229">
    <property type="entry name" value="Beta_helix"/>
    <property type="match status" value="1"/>
</dbReference>
<protein>
    <submittedName>
        <fullName evidence="8">SHC SH2 domain-binding protein 1 homolog B</fullName>
    </submittedName>
</protein>
<comment type="subcellular location">
    <subcellularLocation>
        <location evidence="1">Cytoplasm</location>
        <location evidence="1">Cytoskeleton</location>
        <location evidence="1">Spindle</location>
    </subcellularLocation>
</comment>
<organism evidence="7 8">
    <name type="scientific">Nicrophorus vespilloides</name>
    <name type="common">Boreal carrion beetle</name>
    <dbReference type="NCBI Taxonomy" id="110193"/>
    <lineage>
        <taxon>Eukaryota</taxon>
        <taxon>Metazoa</taxon>
        <taxon>Ecdysozoa</taxon>
        <taxon>Arthropoda</taxon>
        <taxon>Hexapoda</taxon>
        <taxon>Insecta</taxon>
        <taxon>Pterygota</taxon>
        <taxon>Neoptera</taxon>
        <taxon>Endopterygota</taxon>
        <taxon>Coleoptera</taxon>
        <taxon>Polyphaga</taxon>
        <taxon>Staphyliniformia</taxon>
        <taxon>Silphidae</taxon>
        <taxon>Nicrophorinae</taxon>
        <taxon>Nicrophorus</taxon>
    </lineage>
</organism>
<evidence type="ECO:0000256" key="3">
    <source>
        <dbReference type="ARBA" id="ARBA00023212"/>
    </source>
</evidence>
<keyword evidence="2" id="KW-0963">Cytoplasm</keyword>
<evidence type="ECO:0000259" key="5">
    <source>
        <dbReference type="Pfam" id="PF13229"/>
    </source>
</evidence>
<name>A0ABM1MI90_NICVS</name>
<dbReference type="Proteomes" id="UP000695000">
    <property type="component" value="Unplaced"/>
</dbReference>
<evidence type="ECO:0000256" key="2">
    <source>
        <dbReference type="ARBA" id="ARBA00022490"/>
    </source>
</evidence>
<evidence type="ECO:0000313" key="7">
    <source>
        <dbReference type="Proteomes" id="UP000695000"/>
    </source>
</evidence>
<dbReference type="InterPro" id="IPR039448">
    <property type="entry name" value="Beta_helix"/>
</dbReference>
<dbReference type="RefSeq" id="XP_017774290.1">
    <property type="nucleotide sequence ID" value="XM_017918801.1"/>
</dbReference>
<reference evidence="8" key="1">
    <citation type="submission" date="2025-08" db="UniProtKB">
        <authorList>
            <consortium name="RefSeq"/>
        </authorList>
    </citation>
    <scope>IDENTIFICATION</scope>
    <source>
        <tissue evidence="8">Whole Larva</tissue>
    </source>
</reference>